<accession>A0A1C3U623</accession>
<evidence type="ECO:0000313" key="2">
    <source>
        <dbReference type="Proteomes" id="UP000199435"/>
    </source>
</evidence>
<name>A0A1C3U623_9HYPH</name>
<evidence type="ECO:0000313" key="1">
    <source>
        <dbReference type="EMBL" id="SCB10932.1"/>
    </source>
</evidence>
<sequence>MTLPRLLKMAMHLKFADATLRNVYHVGTYSVECASDNKHLLLTLASGNGFDIAFGLDAQIVLPSYVTWRLARRFSRSSGRLSRIDD</sequence>
<proteinExistence type="predicted"/>
<gene>
    <name evidence="1" type="ORF">GA0061102_100233</name>
</gene>
<reference evidence="2" key="1">
    <citation type="submission" date="2016-08" db="EMBL/GenBank/DDBJ databases">
        <authorList>
            <person name="Varghese N."/>
            <person name="Submissions Spin"/>
        </authorList>
    </citation>
    <scope>NUCLEOTIDE SEQUENCE [LARGE SCALE GENOMIC DNA]</scope>
    <source>
        <strain evidence="2">HAMBI 2971</strain>
    </source>
</reference>
<protein>
    <submittedName>
        <fullName evidence="1">Uncharacterized protein</fullName>
    </submittedName>
</protein>
<keyword evidence="2" id="KW-1185">Reference proteome</keyword>
<dbReference type="Proteomes" id="UP000199435">
    <property type="component" value="Unassembled WGS sequence"/>
</dbReference>
<dbReference type="EMBL" id="FMAH01000002">
    <property type="protein sequence ID" value="SCB10932.1"/>
    <property type="molecule type" value="Genomic_DNA"/>
</dbReference>
<dbReference type="AlphaFoldDB" id="A0A1C3U623"/>
<organism evidence="1 2">
    <name type="scientific">Rhizobium miluonense</name>
    <dbReference type="NCBI Taxonomy" id="411945"/>
    <lineage>
        <taxon>Bacteria</taxon>
        <taxon>Pseudomonadati</taxon>
        <taxon>Pseudomonadota</taxon>
        <taxon>Alphaproteobacteria</taxon>
        <taxon>Hyphomicrobiales</taxon>
        <taxon>Rhizobiaceae</taxon>
        <taxon>Rhizobium/Agrobacterium group</taxon>
        <taxon>Rhizobium</taxon>
    </lineage>
</organism>